<reference evidence="1" key="1">
    <citation type="journal article" date="2013" name="Environ. Microbiol.">
        <title>Microbiota from the distal guts of lean and obese adolescents exhibit partial functional redundancy besides clear differences in community structure.</title>
        <authorList>
            <person name="Ferrer M."/>
            <person name="Ruiz A."/>
            <person name="Lanza F."/>
            <person name="Haange S.B."/>
            <person name="Oberbach A."/>
            <person name="Till H."/>
            <person name="Bargiela R."/>
            <person name="Campoy C."/>
            <person name="Segura M.T."/>
            <person name="Richter M."/>
            <person name="von Bergen M."/>
            <person name="Seifert J."/>
            <person name="Suarez A."/>
        </authorList>
    </citation>
    <scope>NUCLEOTIDE SEQUENCE</scope>
</reference>
<sequence length="34" mass="3846">MRATLLQGMANIRADNNKKLDEIRGTVDEKLETT</sequence>
<comment type="caution">
    <text evidence="1">The sequence shown here is derived from an EMBL/GenBank/DDBJ whole genome shotgun (WGS) entry which is preliminary data.</text>
</comment>
<protein>
    <submittedName>
        <fullName evidence="1">Uncharacterized protein</fullName>
    </submittedName>
</protein>
<accession>K1THG9</accession>
<feature type="non-terminal residue" evidence="1">
    <location>
        <position position="34"/>
    </location>
</feature>
<evidence type="ECO:0000313" key="1">
    <source>
        <dbReference type="EMBL" id="EKC66999.1"/>
    </source>
</evidence>
<dbReference type="AlphaFoldDB" id="K1THG9"/>
<organism evidence="1">
    <name type="scientific">human gut metagenome</name>
    <dbReference type="NCBI Taxonomy" id="408170"/>
    <lineage>
        <taxon>unclassified sequences</taxon>
        <taxon>metagenomes</taxon>
        <taxon>organismal metagenomes</taxon>
    </lineage>
</organism>
<gene>
    <name evidence="1" type="ORF">OBE_05664</name>
</gene>
<dbReference type="EMBL" id="AJWZ01003883">
    <property type="protein sequence ID" value="EKC66999.1"/>
    <property type="molecule type" value="Genomic_DNA"/>
</dbReference>
<proteinExistence type="predicted"/>
<name>K1THG9_9ZZZZ</name>